<reference evidence="1 2" key="2">
    <citation type="submission" date="2024-11" db="EMBL/GenBank/DDBJ databases">
        <title>Using genomics to understand microbial adaptation to soil warming.</title>
        <authorList>
            <person name="Deangelis K.M. PhD."/>
        </authorList>
    </citation>
    <scope>NUCLEOTIDE SEQUENCE [LARGE SCALE GENOMIC DNA]</scope>
    <source>
        <strain evidence="1 2">GAS97</strain>
    </source>
</reference>
<keyword evidence="2" id="KW-1185">Reference proteome</keyword>
<sequence>MCDNGCSDTFVGTVTVKEWDTENNNIGVYAAILGATNVMENIFVVVSTPNATVPGKISFIRQGQIFLTMRQH</sequence>
<organism evidence="1 2">
    <name type="scientific">Caballeronia udeis</name>
    <dbReference type="NCBI Taxonomy" id="1232866"/>
    <lineage>
        <taxon>Bacteria</taxon>
        <taxon>Pseudomonadati</taxon>
        <taxon>Pseudomonadota</taxon>
        <taxon>Betaproteobacteria</taxon>
        <taxon>Burkholderiales</taxon>
        <taxon>Burkholderiaceae</taxon>
        <taxon>Caballeronia</taxon>
    </lineage>
</organism>
<reference evidence="1 2" key="1">
    <citation type="submission" date="2024-10" db="EMBL/GenBank/DDBJ databases">
        <authorList>
            <person name="Deangelis K."/>
            <person name="Huntemann M."/>
            <person name="Clum A."/>
            <person name="Wang J."/>
            <person name="Palaniappan K."/>
            <person name="Ritter S."/>
            <person name="Chen I.-M."/>
            <person name="Stamatis D."/>
            <person name="Reddy T."/>
            <person name="O'Malley R."/>
            <person name="Daum C."/>
            <person name="Ng V."/>
            <person name="Ivanova N."/>
            <person name="Kyrpides N."/>
            <person name="Woyke T."/>
        </authorList>
    </citation>
    <scope>NUCLEOTIDE SEQUENCE [LARGE SCALE GENOMIC DNA]</scope>
    <source>
        <strain evidence="1 2">GAS97</strain>
    </source>
</reference>
<evidence type="ECO:0000313" key="2">
    <source>
        <dbReference type="Proteomes" id="UP001620514"/>
    </source>
</evidence>
<evidence type="ECO:0000313" key="1">
    <source>
        <dbReference type="EMBL" id="MFK4445492.1"/>
    </source>
</evidence>
<comment type="caution">
    <text evidence="1">The sequence shown here is derived from an EMBL/GenBank/DDBJ whole genome shotgun (WGS) entry which is preliminary data.</text>
</comment>
<gene>
    <name evidence="1" type="ORF">ABH943_005517</name>
</gene>
<dbReference type="EMBL" id="JBIYDN010000019">
    <property type="protein sequence ID" value="MFK4445492.1"/>
    <property type="molecule type" value="Genomic_DNA"/>
</dbReference>
<accession>A0ABW8MP68</accession>
<name>A0ABW8MP68_9BURK</name>
<dbReference type="Proteomes" id="UP001620514">
    <property type="component" value="Unassembled WGS sequence"/>
</dbReference>
<protein>
    <submittedName>
        <fullName evidence="1">Uncharacterized protein</fullName>
    </submittedName>
</protein>
<proteinExistence type="predicted"/>